<feature type="compositionally biased region" description="Basic and acidic residues" evidence="1">
    <location>
        <begin position="66"/>
        <end position="83"/>
    </location>
</feature>
<feature type="compositionally biased region" description="Basic and acidic residues" evidence="1">
    <location>
        <begin position="21"/>
        <end position="35"/>
    </location>
</feature>
<proteinExistence type="predicted"/>
<protein>
    <submittedName>
        <fullName evidence="2">Uncharacterized protein</fullName>
    </submittedName>
</protein>
<dbReference type="Proteomes" id="UP001460270">
    <property type="component" value="Unassembled WGS sequence"/>
</dbReference>
<feature type="compositionally biased region" description="Low complexity" evidence="1">
    <location>
        <begin position="47"/>
        <end position="61"/>
    </location>
</feature>
<dbReference type="AlphaFoldDB" id="A0AAW0NTU1"/>
<feature type="region of interest" description="Disordered" evidence="1">
    <location>
        <begin position="1"/>
        <end position="142"/>
    </location>
</feature>
<evidence type="ECO:0000256" key="1">
    <source>
        <dbReference type="SAM" id="MobiDB-lite"/>
    </source>
</evidence>
<keyword evidence="3" id="KW-1185">Reference proteome</keyword>
<feature type="compositionally biased region" description="Basic and acidic residues" evidence="1">
    <location>
        <begin position="101"/>
        <end position="123"/>
    </location>
</feature>
<name>A0AAW0NTU1_9GOBI</name>
<comment type="caution">
    <text evidence="2">The sequence shown here is derived from an EMBL/GenBank/DDBJ whole genome shotgun (WGS) entry which is preliminary data.</text>
</comment>
<reference evidence="3" key="1">
    <citation type="submission" date="2024-04" db="EMBL/GenBank/DDBJ databases">
        <title>Salinicola lusitanus LLJ914,a marine bacterium isolated from the Okinawa Trough.</title>
        <authorList>
            <person name="Li J."/>
        </authorList>
    </citation>
    <scope>NUCLEOTIDE SEQUENCE [LARGE SCALE GENOMIC DNA]</scope>
</reference>
<accession>A0AAW0NTU1</accession>
<evidence type="ECO:0000313" key="2">
    <source>
        <dbReference type="EMBL" id="KAK7905150.1"/>
    </source>
</evidence>
<dbReference type="EMBL" id="JBBPFD010000012">
    <property type="protein sequence ID" value="KAK7905150.1"/>
    <property type="molecule type" value="Genomic_DNA"/>
</dbReference>
<organism evidence="2 3">
    <name type="scientific">Mugilogobius chulae</name>
    <name type="common">yellowstripe goby</name>
    <dbReference type="NCBI Taxonomy" id="88201"/>
    <lineage>
        <taxon>Eukaryota</taxon>
        <taxon>Metazoa</taxon>
        <taxon>Chordata</taxon>
        <taxon>Craniata</taxon>
        <taxon>Vertebrata</taxon>
        <taxon>Euteleostomi</taxon>
        <taxon>Actinopterygii</taxon>
        <taxon>Neopterygii</taxon>
        <taxon>Teleostei</taxon>
        <taxon>Neoteleostei</taxon>
        <taxon>Acanthomorphata</taxon>
        <taxon>Gobiaria</taxon>
        <taxon>Gobiiformes</taxon>
        <taxon>Gobioidei</taxon>
        <taxon>Gobiidae</taxon>
        <taxon>Gobionellinae</taxon>
        <taxon>Mugilogobius</taxon>
    </lineage>
</organism>
<gene>
    <name evidence="2" type="ORF">WMY93_017757</name>
</gene>
<evidence type="ECO:0000313" key="3">
    <source>
        <dbReference type="Proteomes" id="UP001460270"/>
    </source>
</evidence>
<sequence>MPLGPCVFAVADSQTDASPTPEERPRGGDRGRRGTEEEEPGAGAQRLLSLTTVSPLLSPKSAFRPIWDDPTKQLDSAPERDSRQGFVPIQAPRPSFHLFNTHRENLRQSLLHREERPPVDTRVTDSGASVWDSDSEGPCSTV</sequence>